<dbReference type="Proteomes" id="UP001352852">
    <property type="component" value="Unassembled WGS sequence"/>
</dbReference>
<accession>A0ABU7EGI1</accession>
<comment type="caution">
    <text evidence="1">The sequence shown here is derived from an EMBL/GenBank/DDBJ whole genome shotgun (WGS) entry which is preliminary data.</text>
</comment>
<proteinExistence type="predicted"/>
<keyword evidence="2" id="KW-1185">Reference proteome</keyword>
<evidence type="ECO:0000313" key="1">
    <source>
        <dbReference type="EMBL" id="MED6285910.1"/>
    </source>
</evidence>
<gene>
    <name evidence="1" type="ORF">CHARACLAT_000346</name>
</gene>
<name>A0ABU7EGI1_9TELE</name>
<organism evidence="1 2">
    <name type="scientific">Characodon lateralis</name>
    <dbReference type="NCBI Taxonomy" id="208331"/>
    <lineage>
        <taxon>Eukaryota</taxon>
        <taxon>Metazoa</taxon>
        <taxon>Chordata</taxon>
        <taxon>Craniata</taxon>
        <taxon>Vertebrata</taxon>
        <taxon>Euteleostomi</taxon>
        <taxon>Actinopterygii</taxon>
        <taxon>Neopterygii</taxon>
        <taxon>Teleostei</taxon>
        <taxon>Neoteleostei</taxon>
        <taxon>Acanthomorphata</taxon>
        <taxon>Ovalentaria</taxon>
        <taxon>Atherinomorphae</taxon>
        <taxon>Cyprinodontiformes</taxon>
        <taxon>Goodeidae</taxon>
        <taxon>Characodon</taxon>
    </lineage>
</organism>
<evidence type="ECO:0000313" key="2">
    <source>
        <dbReference type="Proteomes" id="UP001352852"/>
    </source>
</evidence>
<protein>
    <submittedName>
        <fullName evidence="1">Uncharacterized protein</fullName>
    </submittedName>
</protein>
<dbReference type="EMBL" id="JAHUTJ010057393">
    <property type="protein sequence ID" value="MED6285910.1"/>
    <property type="molecule type" value="Genomic_DNA"/>
</dbReference>
<sequence>MASGLDPVLSAGAAAADFRETCFLQSLRTLQNRRPCPPSCGAGIVPLTATYEAGDKDSHYGGCIIMQTRKLARAEGNMNGCCAERAPEVAFTFGSSTSTFFQLLIVNCSAQHWGKNRPPRVGLQPVPDVYLFQVEGAPSREEDKVPHKDKPVRWHCCGFPNKVL</sequence>
<reference evidence="1 2" key="1">
    <citation type="submission" date="2021-06" db="EMBL/GenBank/DDBJ databases">
        <authorList>
            <person name="Palmer J.M."/>
        </authorList>
    </citation>
    <scope>NUCLEOTIDE SEQUENCE [LARGE SCALE GENOMIC DNA]</scope>
    <source>
        <strain evidence="1 2">CL_MEX2019</strain>
        <tissue evidence="1">Muscle</tissue>
    </source>
</reference>